<protein>
    <recommendedName>
        <fullName evidence="3">DUF1934 domain-containing protein</fullName>
    </recommendedName>
</protein>
<comment type="caution">
    <text evidence="1">The sequence shown here is derived from an EMBL/GenBank/DDBJ whole genome shotgun (WGS) entry which is preliminary data.</text>
</comment>
<dbReference type="Gene3D" id="2.40.128.20">
    <property type="match status" value="1"/>
</dbReference>
<proteinExistence type="predicted"/>
<sequence length="161" mass="17928">MPVRVSWLREERGPDGEYVEAARGHPVAGVWREMGSVHVLHYEEQVVEGDGAQSVRTVLRLEPLRAALVRYGDVAWQHTFEAGKQHASLMRVGPLTLRTAIATKRLEMHVTPRGGRVEVEYDLALGESREPEDAVHQSVRVTVWFTVEERETAQPGASGPG</sequence>
<name>A0A917K8Y3_9BACL</name>
<dbReference type="Proteomes" id="UP000637695">
    <property type="component" value="Unassembled WGS sequence"/>
</dbReference>
<dbReference type="InterPro" id="IPR015231">
    <property type="entry name" value="DUF1934"/>
</dbReference>
<dbReference type="AlphaFoldDB" id="A0A917K8Y3"/>
<dbReference type="Pfam" id="PF09148">
    <property type="entry name" value="DUF1934"/>
    <property type="match status" value="1"/>
</dbReference>
<dbReference type="SUPFAM" id="SSF50814">
    <property type="entry name" value="Lipocalins"/>
    <property type="match status" value="1"/>
</dbReference>
<gene>
    <name evidence="1" type="ORF">GCM10010885_10060</name>
</gene>
<dbReference type="InterPro" id="IPR012674">
    <property type="entry name" value="Calycin"/>
</dbReference>
<dbReference type="EMBL" id="BMOY01000011">
    <property type="protein sequence ID" value="GGJ02711.1"/>
    <property type="molecule type" value="Genomic_DNA"/>
</dbReference>
<organism evidence="1 2">
    <name type="scientific">Alicyclobacillus cellulosilyticus</name>
    <dbReference type="NCBI Taxonomy" id="1003997"/>
    <lineage>
        <taxon>Bacteria</taxon>
        <taxon>Bacillati</taxon>
        <taxon>Bacillota</taxon>
        <taxon>Bacilli</taxon>
        <taxon>Bacillales</taxon>
        <taxon>Alicyclobacillaceae</taxon>
        <taxon>Alicyclobacillus</taxon>
    </lineage>
</organism>
<evidence type="ECO:0000313" key="1">
    <source>
        <dbReference type="EMBL" id="GGJ02711.1"/>
    </source>
</evidence>
<accession>A0A917K8Y3</accession>
<reference evidence="1" key="1">
    <citation type="journal article" date="2014" name="Int. J. Syst. Evol. Microbiol.">
        <title>Complete genome sequence of Corynebacterium casei LMG S-19264T (=DSM 44701T), isolated from a smear-ripened cheese.</title>
        <authorList>
            <consortium name="US DOE Joint Genome Institute (JGI-PGF)"/>
            <person name="Walter F."/>
            <person name="Albersmeier A."/>
            <person name="Kalinowski J."/>
            <person name="Ruckert C."/>
        </authorList>
    </citation>
    <scope>NUCLEOTIDE SEQUENCE</scope>
    <source>
        <strain evidence="1">JCM 18487</strain>
    </source>
</reference>
<keyword evidence="2" id="KW-1185">Reference proteome</keyword>
<reference evidence="1" key="2">
    <citation type="submission" date="2020-09" db="EMBL/GenBank/DDBJ databases">
        <authorList>
            <person name="Sun Q."/>
            <person name="Ohkuma M."/>
        </authorList>
    </citation>
    <scope>NUCLEOTIDE SEQUENCE</scope>
    <source>
        <strain evidence="1">JCM 18487</strain>
    </source>
</reference>
<evidence type="ECO:0000313" key="2">
    <source>
        <dbReference type="Proteomes" id="UP000637695"/>
    </source>
</evidence>
<evidence type="ECO:0008006" key="3">
    <source>
        <dbReference type="Google" id="ProtNLM"/>
    </source>
</evidence>